<feature type="transmembrane region" description="Helical" evidence="1">
    <location>
        <begin position="115"/>
        <end position="136"/>
    </location>
</feature>
<accession>A0ABD6AXQ3</accession>
<reference evidence="2 3" key="1">
    <citation type="journal article" date="2019" name="Int. J. Syst. Evol. Microbiol.">
        <title>The Global Catalogue of Microorganisms (GCM) 10K type strain sequencing project: providing services to taxonomists for standard genome sequencing and annotation.</title>
        <authorList>
            <consortium name="The Broad Institute Genomics Platform"/>
            <consortium name="The Broad Institute Genome Sequencing Center for Infectious Disease"/>
            <person name="Wu L."/>
            <person name="Ma J."/>
        </authorList>
    </citation>
    <scope>NUCLEOTIDE SEQUENCE [LARGE SCALE GENOMIC DNA]</scope>
    <source>
        <strain evidence="2 3">CGMCC 1.12563</strain>
    </source>
</reference>
<organism evidence="2 3">
    <name type="scientific">Halomarina rubra</name>
    <dbReference type="NCBI Taxonomy" id="2071873"/>
    <lineage>
        <taxon>Archaea</taxon>
        <taxon>Methanobacteriati</taxon>
        <taxon>Methanobacteriota</taxon>
        <taxon>Stenosarchaea group</taxon>
        <taxon>Halobacteria</taxon>
        <taxon>Halobacteriales</taxon>
        <taxon>Natronomonadaceae</taxon>
        <taxon>Halomarina</taxon>
    </lineage>
</organism>
<feature type="transmembrane region" description="Helical" evidence="1">
    <location>
        <begin position="156"/>
        <end position="176"/>
    </location>
</feature>
<keyword evidence="1" id="KW-0472">Membrane</keyword>
<comment type="caution">
    <text evidence="2">The sequence shown here is derived from an EMBL/GenBank/DDBJ whole genome shotgun (WGS) entry which is preliminary data.</text>
</comment>
<keyword evidence="1" id="KW-1133">Transmembrane helix</keyword>
<feature type="transmembrane region" description="Helical" evidence="1">
    <location>
        <begin position="252"/>
        <end position="270"/>
    </location>
</feature>
<evidence type="ECO:0000313" key="3">
    <source>
        <dbReference type="Proteomes" id="UP001597187"/>
    </source>
</evidence>
<keyword evidence="1" id="KW-0812">Transmembrane</keyword>
<evidence type="ECO:0000256" key="1">
    <source>
        <dbReference type="SAM" id="Phobius"/>
    </source>
</evidence>
<dbReference type="Proteomes" id="UP001597187">
    <property type="component" value="Unassembled WGS sequence"/>
</dbReference>
<feature type="transmembrane region" description="Helical" evidence="1">
    <location>
        <begin position="197"/>
        <end position="218"/>
    </location>
</feature>
<proteinExistence type="predicted"/>
<evidence type="ECO:0000313" key="2">
    <source>
        <dbReference type="EMBL" id="MFD1514680.1"/>
    </source>
</evidence>
<dbReference type="RefSeq" id="WP_250874621.1">
    <property type="nucleotide sequence ID" value="NZ_JALXFV010000008.1"/>
</dbReference>
<keyword evidence="3" id="KW-1185">Reference proteome</keyword>
<dbReference type="EMBL" id="JBHUDC010000008">
    <property type="protein sequence ID" value="MFD1514680.1"/>
    <property type="molecule type" value="Genomic_DNA"/>
</dbReference>
<sequence length="299" mass="30284">MDARRPPNARRSPVRSDRDAWSLVAVAAATALLGTVVGALVGVPSFPTALAPTLGIALGPVGVWGVLAGSLLRTLAAGTPTVAGLLAPLTDGLVAYLAFRAWGRRRMVTSTDWPGLGDVATLALVGGTTVAFGTALRTWLGTLLAGQSATALVPVALSWQVLPATLLALPAALVLARSEGVGFVRASRPVGVGTPRLLAASVLSGGWLGAMFTQAVLWRDVVSLPHAGEQLAARLPTAVAGPVSLAVGPRAALVHVAVGVATLAVLAAIVRGGRAPTPRGWGISESSAEHVFEDEIIET</sequence>
<feature type="transmembrane region" description="Helical" evidence="1">
    <location>
        <begin position="20"/>
        <end position="43"/>
    </location>
</feature>
<name>A0ABD6AXQ3_9EURY</name>
<feature type="transmembrane region" description="Helical" evidence="1">
    <location>
        <begin position="82"/>
        <end position="103"/>
    </location>
</feature>
<dbReference type="AlphaFoldDB" id="A0ABD6AXQ3"/>
<protein>
    <recommendedName>
        <fullName evidence="4">ECF transporter S component</fullName>
    </recommendedName>
</protein>
<gene>
    <name evidence="2" type="ORF">ACFSBT_15475</name>
</gene>
<evidence type="ECO:0008006" key="4">
    <source>
        <dbReference type="Google" id="ProtNLM"/>
    </source>
</evidence>